<dbReference type="Gene3D" id="3.80.10.10">
    <property type="entry name" value="Ribonuclease Inhibitor"/>
    <property type="match status" value="1"/>
</dbReference>
<evidence type="ECO:0000313" key="3">
    <source>
        <dbReference type="Proteomes" id="UP000747399"/>
    </source>
</evidence>
<evidence type="ECO:0000256" key="1">
    <source>
        <dbReference type="ARBA" id="ARBA00004430"/>
    </source>
</evidence>
<organism evidence="2 3">
    <name type="scientific">Volvox africanus</name>
    <dbReference type="NCBI Taxonomy" id="51714"/>
    <lineage>
        <taxon>Eukaryota</taxon>
        <taxon>Viridiplantae</taxon>
        <taxon>Chlorophyta</taxon>
        <taxon>core chlorophytes</taxon>
        <taxon>Chlorophyceae</taxon>
        <taxon>CS clade</taxon>
        <taxon>Chlamydomonadales</taxon>
        <taxon>Volvocaceae</taxon>
        <taxon>Volvox</taxon>
    </lineage>
</organism>
<reference evidence="2" key="1">
    <citation type="journal article" date="2021" name="Proc. Natl. Acad. Sci. U.S.A.">
        <title>Three genomes in the algal genus Volvox reveal the fate of a haploid sex-determining region after a transition to homothallism.</title>
        <authorList>
            <person name="Yamamoto K."/>
            <person name="Hamaji T."/>
            <person name="Kawai-Toyooka H."/>
            <person name="Matsuzaki R."/>
            <person name="Takahashi F."/>
            <person name="Nishimura Y."/>
            <person name="Kawachi M."/>
            <person name="Noguchi H."/>
            <person name="Minakuchi Y."/>
            <person name="Umen J.G."/>
            <person name="Toyoda A."/>
            <person name="Nozaki H."/>
        </authorList>
    </citation>
    <scope>NUCLEOTIDE SEQUENCE</scope>
    <source>
        <strain evidence="2">NIES-3780</strain>
    </source>
</reference>
<protein>
    <submittedName>
        <fullName evidence="2">Uncharacterized protein</fullName>
    </submittedName>
</protein>
<dbReference type="InterPro" id="IPR051341">
    <property type="entry name" value="Zyg-11_UBL_adapter"/>
</dbReference>
<dbReference type="PANTHER" id="PTHR12904:SF23">
    <property type="entry name" value="PROTEIN ZER-1 HOMOLOG"/>
    <property type="match status" value="1"/>
</dbReference>
<dbReference type="InterPro" id="IPR001611">
    <property type="entry name" value="Leu-rich_rpt"/>
</dbReference>
<gene>
    <name evidence="2" type="ORF">Vafri_12114</name>
</gene>
<dbReference type="EMBL" id="BNCO01000026">
    <property type="protein sequence ID" value="GIL56877.1"/>
    <property type="molecule type" value="Genomic_DNA"/>
</dbReference>
<name>A0A8J4F461_9CHLO</name>
<accession>A0A8J4F461</accession>
<comment type="caution">
    <text evidence="2">The sequence shown here is derived from an EMBL/GenBank/DDBJ whole genome shotgun (WGS) entry which is preliminary data.</text>
</comment>
<dbReference type="InterPro" id="IPR032675">
    <property type="entry name" value="LRR_dom_sf"/>
</dbReference>
<comment type="subcellular location">
    <subcellularLocation>
        <location evidence="1">Cytoplasm</location>
        <location evidence="1">Cytoskeleton</location>
        <location evidence="1">Cilium axoneme</location>
    </subcellularLocation>
</comment>
<dbReference type="Proteomes" id="UP000747399">
    <property type="component" value="Unassembled WGS sequence"/>
</dbReference>
<dbReference type="GO" id="GO:0005930">
    <property type="term" value="C:axoneme"/>
    <property type="evidence" value="ECO:0007669"/>
    <property type="project" value="UniProtKB-SubCell"/>
</dbReference>
<keyword evidence="3" id="KW-1185">Reference proteome</keyword>
<dbReference type="PROSITE" id="PS51450">
    <property type="entry name" value="LRR"/>
    <property type="match status" value="1"/>
</dbReference>
<dbReference type="Pfam" id="PF13516">
    <property type="entry name" value="LRR_6"/>
    <property type="match status" value="2"/>
</dbReference>
<proteinExistence type="predicted"/>
<evidence type="ECO:0000313" key="2">
    <source>
        <dbReference type="EMBL" id="GIL56877.1"/>
    </source>
</evidence>
<sequence>CISVRNVNLKSRIQLLLHHFYHLFKWFLFTKILACFNLHPGPSIRTSRIPIRPTSNHGQMSLPSLVDLCIQAAARSRHWTVQRRNLERLPDHAANKLLELLVNLQGGLHGGGRGGANPLRPATLELFRWSATRVWLRGDGVTAEWLAALADFRYLDTLRLTSCKKINAAALKALILPGSSFPSSASTSTSPSASNQQLELSFCLPLEASGASAHTPDETSPRPSRPVPVAASSAATCLRHLDLSFCAQVRDDALPLLAHLTHLQSLDISGTGVQGTGLSMLTSLVGLTRLQAGGLQSVGDEAWVGLLSCLTALCHLELSGSKAGDGANDGEALLLLLAAGLPHLRHLNLDWTSLTTLPALPELQVLKMRECQLREVWWPAGQPSRMALRQLFLNRATLSGQAAVPDPESPMGLASVLR</sequence>
<feature type="non-terminal residue" evidence="2">
    <location>
        <position position="418"/>
    </location>
</feature>
<dbReference type="SUPFAM" id="SSF52047">
    <property type="entry name" value="RNI-like"/>
    <property type="match status" value="1"/>
</dbReference>
<dbReference type="AlphaFoldDB" id="A0A8J4F461"/>
<dbReference type="PANTHER" id="PTHR12904">
    <property type="match status" value="1"/>
</dbReference>